<dbReference type="InterPro" id="IPR018060">
    <property type="entry name" value="HTH_AraC"/>
</dbReference>
<comment type="caution">
    <text evidence="5">The sequence shown here is derived from an EMBL/GenBank/DDBJ whole genome shotgun (WGS) entry which is preliminary data.</text>
</comment>
<accession>A0ABQ3W7R3</accession>
<dbReference type="Gene3D" id="1.10.10.60">
    <property type="entry name" value="Homeodomain-like"/>
    <property type="match status" value="2"/>
</dbReference>
<dbReference type="PROSITE" id="PS01124">
    <property type="entry name" value="HTH_ARAC_FAMILY_2"/>
    <property type="match status" value="1"/>
</dbReference>
<evidence type="ECO:0000256" key="3">
    <source>
        <dbReference type="ARBA" id="ARBA00023163"/>
    </source>
</evidence>
<dbReference type="SMART" id="SM00342">
    <property type="entry name" value="HTH_ARAC"/>
    <property type="match status" value="1"/>
</dbReference>
<dbReference type="InterPro" id="IPR009057">
    <property type="entry name" value="Homeodomain-like_sf"/>
</dbReference>
<keyword evidence="1" id="KW-0805">Transcription regulation</keyword>
<evidence type="ECO:0000256" key="2">
    <source>
        <dbReference type="ARBA" id="ARBA00023125"/>
    </source>
</evidence>
<evidence type="ECO:0000313" key="5">
    <source>
        <dbReference type="EMBL" id="GHW01395.1"/>
    </source>
</evidence>
<evidence type="ECO:0000256" key="1">
    <source>
        <dbReference type="ARBA" id="ARBA00023015"/>
    </source>
</evidence>
<protein>
    <submittedName>
        <fullName evidence="5">Transcriptional regulator</fullName>
    </submittedName>
</protein>
<organism evidence="5 6">
    <name type="scientific">Lactobacillus nasalidis</name>
    <dbReference type="NCBI Taxonomy" id="2797258"/>
    <lineage>
        <taxon>Bacteria</taxon>
        <taxon>Bacillati</taxon>
        <taxon>Bacillota</taxon>
        <taxon>Bacilli</taxon>
        <taxon>Lactobacillales</taxon>
        <taxon>Lactobacillaceae</taxon>
        <taxon>Lactobacillus</taxon>
    </lineage>
</organism>
<dbReference type="Pfam" id="PF12833">
    <property type="entry name" value="HTH_18"/>
    <property type="match status" value="1"/>
</dbReference>
<sequence length="290" mass="33457">MFIQQKITDRIAISHDFFKEEAAASKSSDFHLELVELLSPCHAVLNNLPCQLDSYDIVISKKLPRLEFFNREPFSLRLVSLDFKRQSVIDMLTMANNGLVHDVFKDLDGSESYIHYTGLDNLICHEALNFCQKIAEDGEDDRFLDYELSLACAGFLTELSRHYHARVRLDSSRFPSSNVHYTNSKTRTGMIMNYLVANIQDVTLEKMAEYFGYQPKYLSRLIRQLFDQTFTQLKMETRVAISKSLLELTTKSIEEISEIVGYPSVTAYYRAFKQVAGMTPSEYRKFAREG</sequence>
<keyword evidence="3" id="KW-0804">Transcription</keyword>
<dbReference type="PANTHER" id="PTHR43280:SF28">
    <property type="entry name" value="HTH-TYPE TRANSCRIPTIONAL ACTIVATOR RHAS"/>
    <property type="match status" value="1"/>
</dbReference>
<keyword evidence="2" id="KW-0238">DNA-binding</keyword>
<dbReference type="EMBL" id="BOCI01000288">
    <property type="protein sequence ID" value="GHW01395.1"/>
    <property type="molecule type" value="Genomic_DNA"/>
</dbReference>
<feature type="domain" description="HTH araC/xylS-type" evidence="4">
    <location>
        <begin position="189"/>
        <end position="286"/>
    </location>
</feature>
<evidence type="ECO:0000313" key="6">
    <source>
        <dbReference type="Proteomes" id="UP000616547"/>
    </source>
</evidence>
<proteinExistence type="predicted"/>
<dbReference type="PANTHER" id="PTHR43280">
    <property type="entry name" value="ARAC-FAMILY TRANSCRIPTIONAL REGULATOR"/>
    <property type="match status" value="1"/>
</dbReference>
<dbReference type="InterPro" id="IPR018062">
    <property type="entry name" value="HTH_AraC-typ_CS"/>
</dbReference>
<reference evidence="6" key="1">
    <citation type="submission" date="2021-01" db="EMBL/GenBank/DDBJ databases">
        <title>Draft genome sequence of Nasalis larvatus strain YZ03.</title>
        <authorList>
            <person name="Suzuki-Hashido N."/>
            <person name="Tsuchida S."/>
            <person name="Hayakawa T."/>
        </authorList>
    </citation>
    <scope>NUCLEOTIDE SEQUENCE [LARGE SCALE GENOMIC DNA]</scope>
    <source>
        <strain evidence="6">YZ03</strain>
    </source>
</reference>
<evidence type="ECO:0000259" key="4">
    <source>
        <dbReference type="PROSITE" id="PS01124"/>
    </source>
</evidence>
<dbReference type="SUPFAM" id="SSF46689">
    <property type="entry name" value="Homeodomain-like"/>
    <property type="match status" value="1"/>
</dbReference>
<dbReference type="PROSITE" id="PS00041">
    <property type="entry name" value="HTH_ARAC_FAMILY_1"/>
    <property type="match status" value="1"/>
</dbReference>
<name>A0ABQ3W7R3_9LACO</name>
<gene>
    <name evidence="5" type="ORF">lacNasYZ03_10820</name>
</gene>
<dbReference type="Proteomes" id="UP000616547">
    <property type="component" value="Unassembled WGS sequence"/>
</dbReference>
<dbReference type="RefSeq" id="WP_201330685.1">
    <property type="nucleotide sequence ID" value="NZ_BOCG01000155.1"/>
</dbReference>
<keyword evidence="6" id="KW-1185">Reference proteome</keyword>